<dbReference type="InterPro" id="IPR029044">
    <property type="entry name" value="Nucleotide-diphossugar_trans"/>
</dbReference>
<organism evidence="7 8">
    <name type="scientific">Isosphaera pallida (strain ATCC 43644 / DSM 9630 / IS1B)</name>
    <dbReference type="NCBI Taxonomy" id="575540"/>
    <lineage>
        <taxon>Bacteria</taxon>
        <taxon>Pseudomonadati</taxon>
        <taxon>Planctomycetota</taxon>
        <taxon>Planctomycetia</taxon>
        <taxon>Isosphaerales</taxon>
        <taxon>Isosphaeraceae</taxon>
        <taxon>Isosphaera</taxon>
    </lineage>
</organism>
<dbReference type="SUPFAM" id="SSF53448">
    <property type="entry name" value="Nucleotide-diphospho-sugar transferases"/>
    <property type="match status" value="1"/>
</dbReference>
<evidence type="ECO:0000259" key="6">
    <source>
        <dbReference type="Pfam" id="PF00535"/>
    </source>
</evidence>
<reference key="1">
    <citation type="submission" date="2010-11" db="EMBL/GenBank/DDBJ databases">
        <title>The complete sequence of chromosome of Isophaera pallida ATCC 43644.</title>
        <authorList>
            <consortium name="US DOE Joint Genome Institute (JGI-PGF)"/>
            <person name="Lucas S."/>
            <person name="Copeland A."/>
            <person name="Lapidus A."/>
            <person name="Bruce D."/>
            <person name="Goodwin L."/>
            <person name="Pitluck S."/>
            <person name="Kyrpides N."/>
            <person name="Mavromatis K."/>
            <person name="Pagani I."/>
            <person name="Ivanova N."/>
            <person name="Saunders E."/>
            <person name="Brettin T."/>
            <person name="Detter J.C."/>
            <person name="Han C."/>
            <person name="Tapia R."/>
            <person name="Land M."/>
            <person name="Hauser L."/>
            <person name="Markowitz V."/>
            <person name="Cheng J.-F."/>
            <person name="Hugenholtz P."/>
            <person name="Woyke T."/>
            <person name="Wu D."/>
            <person name="Eisen J.A."/>
        </authorList>
    </citation>
    <scope>NUCLEOTIDE SEQUENCE</scope>
    <source>
        <strain>ATCC 43644</strain>
    </source>
</reference>
<dbReference type="AlphaFoldDB" id="E8QXM8"/>
<reference evidence="7 8" key="2">
    <citation type="journal article" date="2011" name="Stand. Genomic Sci.">
        <title>Complete genome sequence of Isosphaera pallida type strain (IS1B).</title>
        <authorList>
            <consortium name="US DOE Joint Genome Institute (JGI-PGF)"/>
            <person name="Goker M."/>
            <person name="Cleland D."/>
            <person name="Saunders E."/>
            <person name="Lapidus A."/>
            <person name="Nolan M."/>
            <person name="Lucas S."/>
            <person name="Hammon N."/>
            <person name="Deshpande S."/>
            <person name="Cheng J.F."/>
            <person name="Tapia R."/>
            <person name="Han C."/>
            <person name="Goodwin L."/>
            <person name="Pitluck S."/>
            <person name="Liolios K."/>
            <person name="Pagani I."/>
            <person name="Ivanova N."/>
            <person name="Mavromatis K."/>
            <person name="Pati A."/>
            <person name="Chen A."/>
            <person name="Palaniappan K."/>
            <person name="Land M."/>
            <person name="Hauser L."/>
            <person name="Chang Y.J."/>
            <person name="Jeffries C.D."/>
            <person name="Detter J.C."/>
            <person name="Beck B."/>
            <person name="Woyke T."/>
            <person name="Bristow J."/>
            <person name="Eisen J.A."/>
            <person name="Markowitz V."/>
            <person name="Hugenholtz P."/>
            <person name="Kyrpides N.C."/>
            <person name="Klenk H.P."/>
        </authorList>
    </citation>
    <scope>NUCLEOTIDE SEQUENCE [LARGE SCALE GENOMIC DNA]</scope>
    <source>
        <strain evidence="8">ATCC 43644 / DSM 9630 / IS1B</strain>
    </source>
</reference>
<dbReference type="PANTHER" id="PTHR43646">
    <property type="entry name" value="GLYCOSYLTRANSFERASE"/>
    <property type="match status" value="1"/>
</dbReference>
<protein>
    <submittedName>
        <fullName evidence="7">Glycosyl transferase family 2</fullName>
    </submittedName>
</protein>
<feature type="domain" description="Glycosyltransferase 2-like" evidence="6">
    <location>
        <begin position="10"/>
        <end position="136"/>
    </location>
</feature>
<sequence>MTHDLPPVAVVLPTWNEADQIGRVLASLSRQTVRPAHVVVVDGGSTDHTVSLARQAGAEVIEVAEDHRGRGNQIAVGVASLPREFDLVLIAHADMEFPPDAVEAVARAFAAADHLAGGCLGHRFDAPERFFRALEWFNRLRAVWGVPFGDQAQFFRRSALETVGGFPSQPIMEDVELALRLLRLRSFVALERPVRVSTRDFRRHGIGGAMIRYAVFLTAYALGGPSACQAIHARYYAHHQMNKHINISSSHSIPGAS</sequence>
<keyword evidence="3" id="KW-0328">Glycosyltransferase</keyword>
<dbReference type="InParanoid" id="E8QXM8"/>
<evidence type="ECO:0000256" key="4">
    <source>
        <dbReference type="ARBA" id="ARBA00022679"/>
    </source>
</evidence>
<dbReference type="Pfam" id="PF00535">
    <property type="entry name" value="Glycos_transf_2"/>
    <property type="match status" value="1"/>
</dbReference>
<evidence type="ECO:0000256" key="3">
    <source>
        <dbReference type="ARBA" id="ARBA00022676"/>
    </source>
</evidence>
<dbReference type="KEGG" id="ipa:Isop_3508"/>
<comment type="subcellular location">
    <subcellularLocation>
        <location evidence="1">Cell membrane</location>
    </subcellularLocation>
</comment>
<dbReference type="GO" id="GO:0005886">
    <property type="term" value="C:plasma membrane"/>
    <property type="evidence" value="ECO:0007669"/>
    <property type="project" value="UniProtKB-SubCell"/>
</dbReference>
<dbReference type="InterPro" id="IPR001173">
    <property type="entry name" value="Glyco_trans_2-like"/>
</dbReference>
<evidence type="ECO:0000256" key="1">
    <source>
        <dbReference type="ARBA" id="ARBA00004236"/>
    </source>
</evidence>
<keyword evidence="8" id="KW-1185">Reference proteome</keyword>
<dbReference type="Proteomes" id="UP000008631">
    <property type="component" value="Chromosome"/>
</dbReference>
<gene>
    <name evidence="7" type="ordered locus">Isop_3508</name>
</gene>
<evidence type="ECO:0000256" key="5">
    <source>
        <dbReference type="ARBA" id="ARBA00023136"/>
    </source>
</evidence>
<evidence type="ECO:0000256" key="2">
    <source>
        <dbReference type="ARBA" id="ARBA00022475"/>
    </source>
</evidence>
<dbReference type="OrthoDB" id="9806525at2"/>
<accession>E8QXM8</accession>
<keyword evidence="5" id="KW-0472">Membrane</keyword>
<keyword evidence="4 7" id="KW-0808">Transferase</keyword>
<dbReference type="Gene3D" id="3.90.550.10">
    <property type="entry name" value="Spore Coat Polysaccharide Biosynthesis Protein SpsA, Chain A"/>
    <property type="match status" value="1"/>
</dbReference>
<evidence type="ECO:0000313" key="8">
    <source>
        <dbReference type="Proteomes" id="UP000008631"/>
    </source>
</evidence>
<dbReference type="eggNOG" id="COG1215">
    <property type="taxonomic scope" value="Bacteria"/>
</dbReference>
<name>E8QXM8_ISOPI</name>
<dbReference type="HOGENOM" id="CLU_025996_17_3_0"/>
<proteinExistence type="predicted"/>
<dbReference type="PANTHER" id="PTHR43646:SF2">
    <property type="entry name" value="GLYCOSYLTRANSFERASE 2-LIKE DOMAIN-CONTAINING PROTEIN"/>
    <property type="match status" value="1"/>
</dbReference>
<keyword evidence="2" id="KW-1003">Cell membrane</keyword>
<evidence type="ECO:0000313" key="7">
    <source>
        <dbReference type="EMBL" id="ADV64065.1"/>
    </source>
</evidence>
<dbReference type="EMBL" id="CP002353">
    <property type="protein sequence ID" value="ADV64065.1"/>
    <property type="molecule type" value="Genomic_DNA"/>
</dbReference>
<dbReference type="RefSeq" id="WP_013566353.1">
    <property type="nucleotide sequence ID" value="NC_014962.1"/>
</dbReference>
<dbReference type="GO" id="GO:0016757">
    <property type="term" value="F:glycosyltransferase activity"/>
    <property type="evidence" value="ECO:0007669"/>
    <property type="project" value="UniProtKB-KW"/>
</dbReference>
<dbReference type="STRING" id="575540.Isop_3508"/>